<feature type="region of interest" description="Disordered" evidence="4">
    <location>
        <begin position="127"/>
        <end position="191"/>
    </location>
</feature>
<dbReference type="OrthoDB" id="1431247at2759"/>
<dbReference type="CDD" id="cd06464">
    <property type="entry name" value="ACD_sHsps-like"/>
    <property type="match status" value="1"/>
</dbReference>
<accession>A0A8H7E9Z6</accession>
<keyword evidence="1" id="KW-0346">Stress response</keyword>
<evidence type="ECO:0000256" key="2">
    <source>
        <dbReference type="PROSITE-ProRule" id="PRU00285"/>
    </source>
</evidence>
<dbReference type="SUPFAM" id="SSF49764">
    <property type="entry name" value="HSP20-like chaperones"/>
    <property type="match status" value="1"/>
</dbReference>
<dbReference type="AlphaFoldDB" id="A0A8H7E9Z6"/>
<feature type="compositionally biased region" description="Basic and acidic residues" evidence="4">
    <location>
        <begin position="129"/>
        <end position="160"/>
    </location>
</feature>
<evidence type="ECO:0000256" key="3">
    <source>
        <dbReference type="RuleBase" id="RU003616"/>
    </source>
</evidence>
<sequence>MQSYRATFRRLSPQLSRAFKASKPTRNTRNMSLRGFPRFAPTTYHWGPSIARQNDFAPLFSLLDDLTNGEVSRRQSNSKQSQERFFAPRFDLKEVKDAYVLEGELPGVEQKDISIEFTDEHTLVVSGRSEVHHEEGTRPKELGAPEKQGQIKDSSHKPTVEDESAEGESTEVVKQTEDKSGQKEPDHTYWVSERVSGSFTRSFSFPARVNQDGVKASLKNGILTVTVPKAAAPESRRINID</sequence>
<dbReference type="PANTHER" id="PTHR11527">
    <property type="entry name" value="HEAT-SHOCK PROTEIN 20 FAMILY MEMBER"/>
    <property type="match status" value="1"/>
</dbReference>
<dbReference type="Gene3D" id="2.60.40.790">
    <property type="match status" value="1"/>
</dbReference>
<feature type="domain" description="SHSP" evidence="5">
    <location>
        <begin position="81"/>
        <end position="241"/>
    </location>
</feature>
<evidence type="ECO:0000256" key="4">
    <source>
        <dbReference type="SAM" id="MobiDB-lite"/>
    </source>
</evidence>
<dbReference type="InterPro" id="IPR002068">
    <property type="entry name" value="A-crystallin/Hsp20_dom"/>
</dbReference>
<feature type="compositionally biased region" description="Basic and acidic residues" evidence="4">
    <location>
        <begin position="174"/>
        <end position="187"/>
    </location>
</feature>
<evidence type="ECO:0000256" key="1">
    <source>
        <dbReference type="ARBA" id="ARBA00023016"/>
    </source>
</evidence>
<keyword evidence="7" id="KW-1185">Reference proteome</keyword>
<comment type="similarity">
    <text evidence="2 3">Belongs to the small heat shock protein (HSP20) family.</text>
</comment>
<proteinExistence type="inferred from homology"/>
<comment type="caution">
    <text evidence="6">The sequence shown here is derived from an EMBL/GenBank/DDBJ whole genome shotgun (WGS) entry which is preliminary data.</text>
</comment>
<evidence type="ECO:0000259" key="5">
    <source>
        <dbReference type="PROSITE" id="PS01031"/>
    </source>
</evidence>
<dbReference type="Pfam" id="PF00011">
    <property type="entry name" value="HSP20"/>
    <property type="match status" value="1"/>
</dbReference>
<dbReference type="Proteomes" id="UP000606974">
    <property type="component" value="Unassembled WGS sequence"/>
</dbReference>
<dbReference type="InterPro" id="IPR031107">
    <property type="entry name" value="Small_HSP"/>
</dbReference>
<protein>
    <recommendedName>
        <fullName evidence="5">SHSP domain-containing protein</fullName>
    </recommendedName>
</protein>
<dbReference type="InterPro" id="IPR008978">
    <property type="entry name" value="HSP20-like_chaperone"/>
</dbReference>
<reference evidence="6" key="1">
    <citation type="submission" date="2020-02" db="EMBL/GenBank/DDBJ databases">
        <authorList>
            <person name="Palmer J.M."/>
        </authorList>
    </citation>
    <scope>NUCLEOTIDE SEQUENCE</scope>
    <source>
        <strain evidence="6">EPUS1.4</strain>
        <tissue evidence="6">Thallus</tissue>
    </source>
</reference>
<evidence type="ECO:0000313" key="7">
    <source>
        <dbReference type="Proteomes" id="UP000606974"/>
    </source>
</evidence>
<dbReference type="EMBL" id="JAACFV010000004">
    <property type="protein sequence ID" value="KAF7513733.1"/>
    <property type="molecule type" value="Genomic_DNA"/>
</dbReference>
<gene>
    <name evidence="6" type="ORF">GJ744_007784</name>
</gene>
<dbReference type="PROSITE" id="PS01031">
    <property type="entry name" value="SHSP"/>
    <property type="match status" value="1"/>
</dbReference>
<evidence type="ECO:0000313" key="6">
    <source>
        <dbReference type="EMBL" id="KAF7513733.1"/>
    </source>
</evidence>
<organism evidence="6 7">
    <name type="scientific">Endocarpon pusillum</name>
    <dbReference type="NCBI Taxonomy" id="364733"/>
    <lineage>
        <taxon>Eukaryota</taxon>
        <taxon>Fungi</taxon>
        <taxon>Dikarya</taxon>
        <taxon>Ascomycota</taxon>
        <taxon>Pezizomycotina</taxon>
        <taxon>Eurotiomycetes</taxon>
        <taxon>Chaetothyriomycetidae</taxon>
        <taxon>Verrucariales</taxon>
        <taxon>Verrucariaceae</taxon>
        <taxon>Endocarpon</taxon>
    </lineage>
</organism>
<name>A0A8H7E9Z6_9EURO</name>